<comment type="caution">
    <text evidence="16">The sequence shown here is derived from an EMBL/GenBank/DDBJ whole genome shotgun (WGS) entry which is preliminary data.</text>
</comment>
<dbReference type="FunFam" id="3.40.50.1820:FF:000235">
    <property type="entry name" value="Cutinase 1"/>
    <property type="match status" value="1"/>
</dbReference>
<protein>
    <recommendedName>
        <fullName evidence="11">Cutinase</fullName>
        <ecNumber evidence="3">3.1.1.74</ecNumber>
    </recommendedName>
    <alternativeName>
        <fullName evidence="12">Cutin hydrolase</fullName>
    </alternativeName>
</protein>
<dbReference type="EC" id="3.1.1.74" evidence="3"/>
<feature type="signal peptide" evidence="15">
    <location>
        <begin position="1"/>
        <end position="16"/>
    </location>
</feature>
<comment type="similarity">
    <text evidence="2">Belongs to the cutinase family.</text>
</comment>
<evidence type="ECO:0000256" key="6">
    <source>
        <dbReference type="ARBA" id="ARBA00022729"/>
    </source>
</evidence>
<evidence type="ECO:0000313" key="17">
    <source>
        <dbReference type="Proteomes" id="UP000269539"/>
    </source>
</evidence>
<evidence type="ECO:0000256" key="2">
    <source>
        <dbReference type="ARBA" id="ARBA00007534"/>
    </source>
</evidence>
<keyword evidence="7" id="KW-0378">Hydrolase</keyword>
<name>A0A3M7DV25_HORWE</name>
<comment type="function">
    <text evidence="10">Catalyzes the hydrolysis of complex carboxylic polyesters found in the cell wall of plants. Degrades cutin, a macromolecule that forms the structure of the plant cuticle. Allows pathogenic fungi to penetrate through the cuticular barrier into the host plant during the initial stage of fungal infection.</text>
</comment>
<dbReference type="Proteomes" id="UP000269539">
    <property type="component" value="Unassembled WGS sequence"/>
</dbReference>
<dbReference type="PANTHER" id="PTHR48250">
    <property type="entry name" value="CUTINASE 2-RELATED"/>
    <property type="match status" value="1"/>
</dbReference>
<feature type="active site" description="Proton donor/acceptor" evidence="13">
    <location>
        <position position="219"/>
    </location>
</feature>
<evidence type="ECO:0000313" key="16">
    <source>
        <dbReference type="EMBL" id="RMY68112.1"/>
    </source>
</evidence>
<dbReference type="EMBL" id="QWIO01001665">
    <property type="protein sequence ID" value="RMY68112.1"/>
    <property type="molecule type" value="Genomic_DNA"/>
</dbReference>
<evidence type="ECO:0000256" key="10">
    <source>
        <dbReference type="ARBA" id="ARBA00057514"/>
    </source>
</evidence>
<evidence type="ECO:0000256" key="7">
    <source>
        <dbReference type="ARBA" id="ARBA00022801"/>
    </source>
</evidence>
<keyword evidence="5" id="KW-0964">Secreted</keyword>
<keyword evidence="8 14" id="KW-1015">Disulfide bond</keyword>
<feature type="chain" id="PRO_5018151930" description="Cutinase" evidence="15">
    <location>
        <begin position="17"/>
        <end position="240"/>
    </location>
</feature>
<feature type="disulfide bond" evidence="14">
    <location>
        <begin position="42"/>
        <end position="138"/>
    </location>
</feature>
<evidence type="ECO:0000256" key="3">
    <source>
        <dbReference type="ARBA" id="ARBA00013095"/>
    </source>
</evidence>
<evidence type="ECO:0000256" key="11">
    <source>
        <dbReference type="ARBA" id="ARBA00074522"/>
    </source>
</evidence>
<keyword evidence="4" id="KW-0719">Serine esterase</keyword>
<dbReference type="InterPro" id="IPR000675">
    <property type="entry name" value="Cutinase/axe"/>
</dbReference>
<dbReference type="VEuPathDB" id="FungiDB:BTJ68_09355"/>
<comment type="subcellular location">
    <subcellularLocation>
        <location evidence="1">Secreted</location>
    </subcellularLocation>
</comment>
<feature type="active site" description="Nucleophile" evidence="13">
    <location>
        <position position="151"/>
    </location>
</feature>
<dbReference type="GO" id="GO:0016052">
    <property type="term" value="P:carbohydrate catabolic process"/>
    <property type="evidence" value="ECO:0007669"/>
    <property type="project" value="TreeGrafter"/>
</dbReference>
<dbReference type="PRINTS" id="PR00129">
    <property type="entry name" value="CUTINASE"/>
</dbReference>
<organism evidence="16 17">
    <name type="scientific">Hortaea werneckii</name>
    <name type="common">Black yeast</name>
    <name type="synonym">Cladosporium werneckii</name>
    <dbReference type="NCBI Taxonomy" id="91943"/>
    <lineage>
        <taxon>Eukaryota</taxon>
        <taxon>Fungi</taxon>
        <taxon>Dikarya</taxon>
        <taxon>Ascomycota</taxon>
        <taxon>Pezizomycotina</taxon>
        <taxon>Dothideomycetes</taxon>
        <taxon>Dothideomycetidae</taxon>
        <taxon>Mycosphaerellales</taxon>
        <taxon>Teratosphaeriaceae</taxon>
        <taxon>Hortaea</taxon>
    </lineage>
</organism>
<gene>
    <name evidence="16" type="ORF">D0864_11424</name>
</gene>
<dbReference type="GO" id="GO:0005576">
    <property type="term" value="C:extracellular region"/>
    <property type="evidence" value="ECO:0007669"/>
    <property type="project" value="UniProtKB-SubCell"/>
</dbReference>
<evidence type="ECO:0000256" key="9">
    <source>
        <dbReference type="ARBA" id="ARBA00034045"/>
    </source>
</evidence>
<feature type="disulfide bond" evidence="14">
    <location>
        <begin position="202"/>
        <end position="209"/>
    </location>
</feature>
<dbReference type="InterPro" id="IPR029058">
    <property type="entry name" value="AB_hydrolase_fold"/>
</dbReference>
<sequence>MKFTAALLSLAAYVAAAPVSDLVERQIGAVGTTANELTLGSCRDIIFIFARGSTEIGNLVSTRLNHNVMFAADAWQGGSVGPPTCNRLKREYGSLSVACQGVGDPYDATLAANFLPEGTTSDAYNEAIRLFTLANTKCPGSTVVAADGMYSQGAAVMVASIRRLSSTIQNQIAGVVLYGNTRNAQENGNIPNFPNDKVETICALTDGVCYGTLTVTAGHLSYGDDVDDAVDFLSDRIGDA</sequence>
<evidence type="ECO:0000256" key="12">
    <source>
        <dbReference type="ARBA" id="ARBA00080724"/>
    </source>
</evidence>
<dbReference type="InterPro" id="IPR043579">
    <property type="entry name" value="CUTINASE_2"/>
</dbReference>
<dbReference type="PANTHER" id="PTHR48250:SF3">
    <property type="entry name" value="CUTINASE 1-RELATED"/>
    <property type="match status" value="1"/>
</dbReference>
<accession>A0A3M7DV25</accession>
<dbReference type="Pfam" id="PF01083">
    <property type="entry name" value="Cutinase"/>
    <property type="match status" value="1"/>
</dbReference>
<evidence type="ECO:0000256" key="8">
    <source>
        <dbReference type="ARBA" id="ARBA00023157"/>
    </source>
</evidence>
<evidence type="ECO:0000256" key="1">
    <source>
        <dbReference type="ARBA" id="ARBA00004613"/>
    </source>
</evidence>
<keyword evidence="6 15" id="KW-0732">Signal</keyword>
<evidence type="ECO:0000256" key="15">
    <source>
        <dbReference type="SAM" id="SignalP"/>
    </source>
</evidence>
<evidence type="ECO:0000256" key="4">
    <source>
        <dbReference type="ARBA" id="ARBA00022487"/>
    </source>
</evidence>
<evidence type="ECO:0000256" key="14">
    <source>
        <dbReference type="PIRSR" id="PIRSR611150-2"/>
    </source>
</evidence>
<dbReference type="SMART" id="SM01110">
    <property type="entry name" value="Cutinase"/>
    <property type="match status" value="1"/>
</dbReference>
<dbReference type="InterPro" id="IPR011150">
    <property type="entry name" value="Cutinase_monf"/>
</dbReference>
<feature type="active site" evidence="13">
    <location>
        <position position="206"/>
    </location>
</feature>
<proteinExistence type="inferred from homology"/>
<dbReference type="GO" id="GO:0050525">
    <property type="term" value="F:cutinase activity"/>
    <property type="evidence" value="ECO:0007669"/>
    <property type="project" value="UniProtKB-EC"/>
</dbReference>
<dbReference type="AlphaFoldDB" id="A0A3M7DV25"/>
<dbReference type="Gene3D" id="3.40.50.1820">
    <property type="entry name" value="alpha/beta hydrolase"/>
    <property type="match status" value="1"/>
</dbReference>
<comment type="catalytic activity">
    <reaction evidence="9">
        <text>cutin + H2O = cutin monomers.</text>
        <dbReference type="EC" id="3.1.1.74"/>
    </reaction>
</comment>
<evidence type="ECO:0000256" key="5">
    <source>
        <dbReference type="ARBA" id="ARBA00022525"/>
    </source>
</evidence>
<evidence type="ECO:0000256" key="13">
    <source>
        <dbReference type="PIRSR" id="PIRSR611150-1"/>
    </source>
</evidence>
<reference evidence="16 17" key="1">
    <citation type="journal article" date="2018" name="BMC Genomics">
        <title>Genomic evidence for intraspecific hybridization in a clonal and extremely halotolerant yeast.</title>
        <authorList>
            <person name="Gostincar C."/>
            <person name="Stajich J.E."/>
            <person name="Zupancic J."/>
            <person name="Zalar P."/>
            <person name="Gunde-Cimerman N."/>
        </authorList>
    </citation>
    <scope>NUCLEOTIDE SEQUENCE [LARGE SCALE GENOMIC DNA]</scope>
    <source>
        <strain evidence="16 17">EXF-10513</strain>
    </source>
</reference>
<dbReference type="SUPFAM" id="SSF53474">
    <property type="entry name" value="alpha/beta-Hydrolases"/>
    <property type="match status" value="1"/>
</dbReference>
<dbReference type="PROSITE" id="PS00931">
    <property type="entry name" value="CUTINASE_2"/>
    <property type="match status" value="1"/>
</dbReference>